<evidence type="ECO:0000256" key="11">
    <source>
        <dbReference type="ARBA" id="ARBA00042436"/>
    </source>
</evidence>
<dbReference type="AlphaFoldDB" id="A0AAV6UDI9"/>
<comment type="cofactor">
    <cofactor evidence="1">
        <name>Mg(2+)</name>
        <dbReference type="ChEBI" id="CHEBI:18420"/>
    </cofactor>
</comment>
<dbReference type="SUPFAM" id="SSF48439">
    <property type="entry name" value="Protein prenylyltransferase"/>
    <property type="match status" value="1"/>
</dbReference>
<dbReference type="PANTHER" id="PTHR11129">
    <property type="entry name" value="PROTEIN FARNESYLTRANSFERASE ALPHA SUBUNIT/RAB GERANYLGERANYL TRANSFERASE ALPHA SUBUNIT"/>
    <property type="match status" value="1"/>
</dbReference>
<keyword evidence="5" id="KW-0637">Prenyltransferase</keyword>
<keyword evidence="6" id="KW-0808">Transferase</keyword>
<dbReference type="InterPro" id="IPR002088">
    <property type="entry name" value="Prenyl_trans_a"/>
</dbReference>
<dbReference type="EMBL" id="JAFNEN010000461">
    <property type="protein sequence ID" value="KAG8182475.1"/>
    <property type="molecule type" value="Genomic_DNA"/>
</dbReference>
<feature type="region of interest" description="Disordered" evidence="14">
    <location>
        <begin position="1"/>
        <end position="22"/>
    </location>
</feature>
<evidence type="ECO:0000256" key="6">
    <source>
        <dbReference type="ARBA" id="ARBA00022679"/>
    </source>
</evidence>
<evidence type="ECO:0000313" key="15">
    <source>
        <dbReference type="EMBL" id="KAG8182475.1"/>
    </source>
</evidence>
<evidence type="ECO:0000256" key="14">
    <source>
        <dbReference type="SAM" id="MobiDB-lite"/>
    </source>
</evidence>
<evidence type="ECO:0000256" key="1">
    <source>
        <dbReference type="ARBA" id="ARBA00001946"/>
    </source>
</evidence>
<evidence type="ECO:0000256" key="5">
    <source>
        <dbReference type="ARBA" id="ARBA00022602"/>
    </source>
</evidence>
<proteinExistence type="inferred from homology"/>
<dbReference type="Gene3D" id="1.25.40.120">
    <property type="entry name" value="Protein prenylyltransferase"/>
    <property type="match status" value="1"/>
</dbReference>
<reference evidence="15 16" key="1">
    <citation type="journal article" date="2022" name="Nat. Ecol. Evol.">
        <title>A masculinizing supergene underlies an exaggerated male reproductive morph in a spider.</title>
        <authorList>
            <person name="Hendrickx F."/>
            <person name="De Corte Z."/>
            <person name="Sonet G."/>
            <person name="Van Belleghem S.M."/>
            <person name="Kostlbacher S."/>
            <person name="Vangestel C."/>
        </authorList>
    </citation>
    <scope>NUCLEOTIDE SEQUENCE [LARGE SCALE GENOMIC DNA]</scope>
    <source>
        <strain evidence="15">W744_W776</strain>
    </source>
</reference>
<dbReference type="GO" id="GO:0004662">
    <property type="term" value="F:CAAX-protein geranylgeranyltransferase activity"/>
    <property type="evidence" value="ECO:0007669"/>
    <property type="project" value="UniProtKB-EC"/>
</dbReference>
<evidence type="ECO:0000256" key="9">
    <source>
        <dbReference type="ARBA" id="ARBA00040965"/>
    </source>
</evidence>
<keyword evidence="16" id="KW-1185">Reference proteome</keyword>
<dbReference type="GO" id="GO:0004660">
    <property type="term" value="F:protein farnesyltransferase activity"/>
    <property type="evidence" value="ECO:0007669"/>
    <property type="project" value="UniProtKB-EC"/>
</dbReference>
<dbReference type="EC" id="2.5.1.59" evidence="3"/>
<keyword evidence="7" id="KW-0677">Repeat</keyword>
<evidence type="ECO:0000256" key="7">
    <source>
        <dbReference type="ARBA" id="ARBA00022737"/>
    </source>
</evidence>
<dbReference type="EC" id="2.5.1.58" evidence="4"/>
<name>A0AAV6UDI9_9ARAC</name>
<keyword evidence="8" id="KW-0460">Magnesium</keyword>
<evidence type="ECO:0000256" key="2">
    <source>
        <dbReference type="ARBA" id="ARBA00006734"/>
    </source>
</evidence>
<evidence type="ECO:0000256" key="10">
    <source>
        <dbReference type="ARBA" id="ARBA00041392"/>
    </source>
</evidence>
<evidence type="ECO:0000313" key="16">
    <source>
        <dbReference type="Proteomes" id="UP000827092"/>
    </source>
</evidence>
<accession>A0AAV6UDI9</accession>
<dbReference type="Pfam" id="PF01239">
    <property type="entry name" value="PPTA"/>
    <property type="match status" value="5"/>
</dbReference>
<evidence type="ECO:0000256" key="12">
    <source>
        <dbReference type="ARBA" id="ARBA00043086"/>
    </source>
</evidence>
<protein>
    <recommendedName>
        <fullName evidence="9">Protein farnesyltransferase/geranylgeranyltransferase type-1 subunit alpha</fullName>
        <ecNumber evidence="4">2.5.1.58</ecNumber>
        <ecNumber evidence="3">2.5.1.59</ecNumber>
    </recommendedName>
    <alternativeName>
        <fullName evidence="12">CAAX farnesyltransferase subunit alpha</fullName>
    </alternativeName>
    <alternativeName>
        <fullName evidence="11">FTase-alpha</fullName>
    </alternativeName>
    <alternativeName>
        <fullName evidence="10">Ras proteins prenyltransferase subunit alpha</fullName>
    </alternativeName>
    <alternativeName>
        <fullName evidence="13">Type I protein geranyl-geranyltransferase subunit alpha</fullName>
    </alternativeName>
</protein>
<dbReference type="PANTHER" id="PTHR11129:SF1">
    <property type="entry name" value="PROTEIN FARNESYLTRANSFERASE_GERANYLGERANYLTRANSFERASE TYPE-1 SUBUNIT ALPHA"/>
    <property type="match status" value="1"/>
</dbReference>
<feature type="compositionally biased region" description="Basic residues" evidence="14">
    <location>
        <begin position="1"/>
        <end position="16"/>
    </location>
</feature>
<dbReference type="Proteomes" id="UP000827092">
    <property type="component" value="Unassembled WGS sequence"/>
</dbReference>
<comment type="similarity">
    <text evidence="2">Belongs to the protein prenyltransferase subunit alpha family.</text>
</comment>
<comment type="caution">
    <text evidence="15">The sequence shown here is derived from an EMBL/GenBank/DDBJ whole genome shotgun (WGS) entry which is preliminary data.</text>
</comment>
<dbReference type="PROSITE" id="PS51147">
    <property type="entry name" value="PFTA"/>
    <property type="match status" value="5"/>
</dbReference>
<sequence>MHKQSFARKLSKKKSNQRTMSESNSNDVDWVFYCDRPEWEDVTPIPQNDGSFPVVQIAYSDKFKDIFNYFRAVLAKREISERALKLSEDAANVNPSNYTVWHYRRILLKELKKDLNQELEFVSVICEDTLKNYQVWHHRQVVVEELNDASKEKKFTAKILAFDPKNYHAWQHRQWVIRKFNLWDDELEFVTELLEDDIRNNSAWNQRFFVINHTTNISEGVSDEEIQFTLKSIEKAPNNESPWNYLRGILQDGGFTKRPEVKSFAEELYEKGCRSPHLMGFLVDCYEEELLANNNEEIYNKAYELCFSLFDKYDPIRAEYWKFIGRNLQSLYGNEDNSESNSEKS</sequence>
<evidence type="ECO:0000256" key="8">
    <source>
        <dbReference type="ARBA" id="ARBA00022842"/>
    </source>
</evidence>
<evidence type="ECO:0000256" key="4">
    <source>
        <dbReference type="ARBA" id="ARBA00012702"/>
    </source>
</evidence>
<dbReference type="GO" id="GO:0005965">
    <property type="term" value="C:protein farnesyltransferase complex"/>
    <property type="evidence" value="ECO:0007669"/>
    <property type="project" value="TreeGrafter"/>
</dbReference>
<dbReference type="GO" id="GO:0005953">
    <property type="term" value="C:CAAX-protein geranylgeranyltransferase complex"/>
    <property type="evidence" value="ECO:0007669"/>
    <property type="project" value="TreeGrafter"/>
</dbReference>
<evidence type="ECO:0000256" key="3">
    <source>
        <dbReference type="ARBA" id="ARBA00012700"/>
    </source>
</evidence>
<organism evidence="15 16">
    <name type="scientific">Oedothorax gibbosus</name>
    <dbReference type="NCBI Taxonomy" id="931172"/>
    <lineage>
        <taxon>Eukaryota</taxon>
        <taxon>Metazoa</taxon>
        <taxon>Ecdysozoa</taxon>
        <taxon>Arthropoda</taxon>
        <taxon>Chelicerata</taxon>
        <taxon>Arachnida</taxon>
        <taxon>Araneae</taxon>
        <taxon>Araneomorphae</taxon>
        <taxon>Entelegynae</taxon>
        <taxon>Araneoidea</taxon>
        <taxon>Linyphiidae</taxon>
        <taxon>Erigoninae</taxon>
        <taxon>Oedothorax</taxon>
    </lineage>
</organism>
<evidence type="ECO:0000256" key="13">
    <source>
        <dbReference type="ARBA" id="ARBA00043219"/>
    </source>
</evidence>
<gene>
    <name evidence="15" type="ORF">JTE90_020394</name>
</gene>